<evidence type="ECO:0000313" key="2">
    <source>
        <dbReference type="EMBL" id="CAI6245910.1"/>
    </source>
</evidence>
<accession>A0A9W4U2E3</accession>
<comment type="caution">
    <text evidence="2">The sequence shown here is derived from an EMBL/GenBank/DDBJ whole genome shotgun (WGS) entry which is preliminary data.</text>
</comment>
<dbReference type="EMBL" id="CAOQHR010000001">
    <property type="protein sequence ID" value="CAI6245910.1"/>
    <property type="molecule type" value="Genomic_DNA"/>
</dbReference>
<proteinExistence type="predicted"/>
<name>A0A9W4U2E3_9PLEO</name>
<keyword evidence="1" id="KW-0732">Signal</keyword>
<evidence type="ECO:0008006" key="4">
    <source>
        <dbReference type="Google" id="ProtNLM"/>
    </source>
</evidence>
<feature type="chain" id="PRO_5040808673" description="Secreted protein" evidence="1">
    <location>
        <begin position="21"/>
        <end position="117"/>
    </location>
</feature>
<protein>
    <recommendedName>
        <fullName evidence="4">Secreted protein</fullName>
    </recommendedName>
</protein>
<gene>
    <name evidence="2" type="ORF">PDIGIT_LOCUS771</name>
</gene>
<evidence type="ECO:0000256" key="1">
    <source>
        <dbReference type="SAM" id="SignalP"/>
    </source>
</evidence>
<dbReference type="Proteomes" id="UP001152607">
    <property type="component" value="Unassembled WGS sequence"/>
</dbReference>
<keyword evidence="3" id="KW-1185">Reference proteome</keyword>
<sequence length="117" mass="12678">MPAPTLDWAVALQPVSILSALSLTASRFSGCCSASITHVQSSPRPSRTTTPDRWDNYTSINLLTLHGGRRHLQTRFAQAGESNCYMPLQPALSPSKNPVGPPFSCLSRCSSCSLLFR</sequence>
<reference evidence="2" key="1">
    <citation type="submission" date="2023-01" db="EMBL/GenBank/DDBJ databases">
        <authorList>
            <person name="Van Ghelder C."/>
            <person name="Rancurel C."/>
        </authorList>
    </citation>
    <scope>NUCLEOTIDE SEQUENCE</scope>
    <source>
        <strain evidence="2">CNCM I-4278</strain>
    </source>
</reference>
<dbReference type="AlphaFoldDB" id="A0A9W4U2E3"/>
<organism evidence="2 3">
    <name type="scientific">Periconia digitata</name>
    <dbReference type="NCBI Taxonomy" id="1303443"/>
    <lineage>
        <taxon>Eukaryota</taxon>
        <taxon>Fungi</taxon>
        <taxon>Dikarya</taxon>
        <taxon>Ascomycota</taxon>
        <taxon>Pezizomycotina</taxon>
        <taxon>Dothideomycetes</taxon>
        <taxon>Pleosporomycetidae</taxon>
        <taxon>Pleosporales</taxon>
        <taxon>Massarineae</taxon>
        <taxon>Periconiaceae</taxon>
        <taxon>Periconia</taxon>
    </lineage>
</organism>
<evidence type="ECO:0000313" key="3">
    <source>
        <dbReference type="Proteomes" id="UP001152607"/>
    </source>
</evidence>
<feature type="signal peptide" evidence="1">
    <location>
        <begin position="1"/>
        <end position="20"/>
    </location>
</feature>